<evidence type="ECO:0000313" key="2">
    <source>
        <dbReference type="EMBL" id="CAE8710415.1"/>
    </source>
</evidence>
<dbReference type="Proteomes" id="UP000626109">
    <property type="component" value="Unassembled WGS sequence"/>
</dbReference>
<evidence type="ECO:0000313" key="3">
    <source>
        <dbReference type="Proteomes" id="UP000626109"/>
    </source>
</evidence>
<sequence>QQQPFPQQQQHQQQPFPQQQQQPQQQPQQQQQQQPFPQQQQQQAWSGGYVPQAQPMMAPFGQPTQVVAGTAGAATHWQGASASAPVLRAVAPQPGPGRISGGAYSLTVPAAKPPAVPHMAGMSPTVSPVTSYVPPPPTAVVVSSASPGRPPLRGQVVAAASAATAPAPLIASPPGAGDARQLLALSARSRSSSATVPPSRSPCPGGTAPNGGAVVAPPGHVFPDQYMQGVSSTEAPAAILAEPE</sequence>
<accession>A0A813KQI8</accession>
<feature type="non-terminal residue" evidence="2">
    <location>
        <position position="244"/>
    </location>
</feature>
<evidence type="ECO:0000256" key="1">
    <source>
        <dbReference type="SAM" id="MobiDB-lite"/>
    </source>
</evidence>
<feature type="region of interest" description="Disordered" evidence="1">
    <location>
        <begin position="1"/>
        <end position="61"/>
    </location>
</feature>
<comment type="caution">
    <text evidence="2">The sequence shown here is derived from an EMBL/GenBank/DDBJ whole genome shotgun (WGS) entry which is preliminary data.</text>
</comment>
<feature type="region of interest" description="Disordered" evidence="1">
    <location>
        <begin position="187"/>
        <end position="220"/>
    </location>
</feature>
<proteinExistence type="predicted"/>
<protein>
    <submittedName>
        <fullName evidence="2">Uncharacterized protein</fullName>
    </submittedName>
</protein>
<name>A0A813KQI8_POLGL</name>
<feature type="compositionally biased region" description="Low complexity" evidence="1">
    <location>
        <begin position="187"/>
        <end position="198"/>
    </location>
</feature>
<feature type="non-terminal residue" evidence="2">
    <location>
        <position position="1"/>
    </location>
</feature>
<dbReference type="AlphaFoldDB" id="A0A813KQI8"/>
<gene>
    <name evidence="2" type="ORF">PGLA2088_LOCUS35935</name>
</gene>
<dbReference type="EMBL" id="CAJNNW010031986">
    <property type="protein sequence ID" value="CAE8710415.1"/>
    <property type="molecule type" value="Genomic_DNA"/>
</dbReference>
<feature type="compositionally biased region" description="Low complexity" evidence="1">
    <location>
        <begin position="1"/>
        <end position="43"/>
    </location>
</feature>
<reference evidence="2" key="1">
    <citation type="submission" date="2021-02" db="EMBL/GenBank/DDBJ databases">
        <authorList>
            <person name="Dougan E. K."/>
            <person name="Rhodes N."/>
            <person name="Thang M."/>
            <person name="Chan C."/>
        </authorList>
    </citation>
    <scope>NUCLEOTIDE SEQUENCE</scope>
</reference>
<organism evidence="2 3">
    <name type="scientific">Polarella glacialis</name>
    <name type="common">Dinoflagellate</name>
    <dbReference type="NCBI Taxonomy" id="89957"/>
    <lineage>
        <taxon>Eukaryota</taxon>
        <taxon>Sar</taxon>
        <taxon>Alveolata</taxon>
        <taxon>Dinophyceae</taxon>
        <taxon>Suessiales</taxon>
        <taxon>Suessiaceae</taxon>
        <taxon>Polarella</taxon>
    </lineage>
</organism>